<evidence type="ECO:0000256" key="1">
    <source>
        <dbReference type="ARBA" id="ARBA00004370"/>
    </source>
</evidence>
<accession>A0A9P4IGH7</accession>
<comment type="subcellular location">
    <subcellularLocation>
        <location evidence="1">Membrane</location>
    </subcellularLocation>
</comment>
<gene>
    <name evidence="6" type="ORF">NA57DRAFT_65047</name>
</gene>
<proteinExistence type="predicted"/>
<evidence type="ECO:0000256" key="4">
    <source>
        <dbReference type="ARBA" id="ARBA00023136"/>
    </source>
</evidence>
<name>A0A9P4IGH7_9PEZI</name>
<dbReference type="InterPro" id="IPR050618">
    <property type="entry name" value="Ubq-SigPath_Reg"/>
</dbReference>
<sequence>MSDKYQPPAGPPPSWRHGRKEEEYPPPPGPPPSNRSHQSEGYAPPSEPPPSWHGNQSSEESQPPPAYHDWTVIPDTALLPPPPQLTNELSPTANASEAEGEAAYKWGLQNPLWKARPLPQAQLRAIHDHAHTLVKPQGFTGDVLPQSNRNPGTWHAKSRSGTRDSCLQTSLPLYSALNDSPLETERPKTIYFELHVLGVGDSHNFMRARRQQTLEEADAGIAIGFFAPPYPGWRLPGWQRGSLAVHGDDGRRYVNDTFGGVDFTNAFKVGETVGIGMTWKAQMSDAPPTYGGGQRSPLAVDIFFTRNGHRDGGWNLHEEMDAERSEGGTMGLDGDYDIFGAVGIFGAVEVEVRFNPADWMFKVPPDKSW</sequence>
<feature type="region of interest" description="Disordered" evidence="5">
    <location>
        <begin position="138"/>
        <end position="163"/>
    </location>
</feature>
<dbReference type="PANTHER" id="PTHR12864">
    <property type="entry name" value="RAN BINDING PROTEIN 9-RELATED"/>
    <property type="match status" value="1"/>
</dbReference>
<organism evidence="6 7">
    <name type="scientific">Rhizodiscina lignyota</name>
    <dbReference type="NCBI Taxonomy" id="1504668"/>
    <lineage>
        <taxon>Eukaryota</taxon>
        <taxon>Fungi</taxon>
        <taxon>Dikarya</taxon>
        <taxon>Ascomycota</taxon>
        <taxon>Pezizomycotina</taxon>
        <taxon>Dothideomycetes</taxon>
        <taxon>Pleosporomycetidae</taxon>
        <taxon>Aulographales</taxon>
        <taxon>Rhizodiscinaceae</taxon>
        <taxon>Rhizodiscina</taxon>
    </lineage>
</organism>
<keyword evidence="7" id="KW-1185">Reference proteome</keyword>
<dbReference type="CDD" id="cd12910">
    <property type="entry name" value="SPRY_SSH4_like"/>
    <property type="match status" value="1"/>
</dbReference>
<dbReference type="InterPro" id="IPR043136">
    <property type="entry name" value="B30.2/SPRY_sf"/>
</dbReference>
<evidence type="ECO:0000256" key="2">
    <source>
        <dbReference type="ARBA" id="ARBA00022692"/>
    </source>
</evidence>
<evidence type="ECO:0008006" key="8">
    <source>
        <dbReference type="Google" id="ProtNLM"/>
    </source>
</evidence>
<dbReference type="Proteomes" id="UP000799772">
    <property type="component" value="Unassembled WGS sequence"/>
</dbReference>
<dbReference type="AlphaFoldDB" id="A0A9P4IGH7"/>
<keyword evidence="2" id="KW-0812">Transmembrane</keyword>
<evidence type="ECO:0000256" key="3">
    <source>
        <dbReference type="ARBA" id="ARBA00022989"/>
    </source>
</evidence>
<comment type="caution">
    <text evidence="6">The sequence shown here is derived from an EMBL/GenBank/DDBJ whole genome shotgun (WGS) entry which is preliminary data.</text>
</comment>
<protein>
    <recommendedName>
        <fullName evidence="8">SPRY domain-containing protein</fullName>
    </recommendedName>
</protein>
<dbReference type="Gene3D" id="2.60.120.920">
    <property type="match status" value="1"/>
</dbReference>
<dbReference type="EMBL" id="ML978124">
    <property type="protein sequence ID" value="KAF2100559.1"/>
    <property type="molecule type" value="Genomic_DNA"/>
</dbReference>
<evidence type="ECO:0000256" key="5">
    <source>
        <dbReference type="SAM" id="MobiDB-lite"/>
    </source>
</evidence>
<reference evidence="6" key="1">
    <citation type="journal article" date="2020" name="Stud. Mycol.">
        <title>101 Dothideomycetes genomes: a test case for predicting lifestyles and emergence of pathogens.</title>
        <authorList>
            <person name="Haridas S."/>
            <person name="Albert R."/>
            <person name="Binder M."/>
            <person name="Bloem J."/>
            <person name="Labutti K."/>
            <person name="Salamov A."/>
            <person name="Andreopoulos B."/>
            <person name="Baker S."/>
            <person name="Barry K."/>
            <person name="Bills G."/>
            <person name="Bluhm B."/>
            <person name="Cannon C."/>
            <person name="Castanera R."/>
            <person name="Culley D."/>
            <person name="Daum C."/>
            <person name="Ezra D."/>
            <person name="Gonzalez J."/>
            <person name="Henrissat B."/>
            <person name="Kuo A."/>
            <person name="Liang C."/>
            <person name="Lipzen A."/>
            <person name="Lutzoni F."/>
            <person name="Magnuson J."/>
            <person name="Mondo S."/>
            <person name="Nolan M."/>
            <person name="Ohm R."/>
            <person name="Pangilinan J."/>
            <person name="Park H.-J."/>
            <person name="Ramirez L."/>
            <person name="Alfaro M."/>
            <person name="Sun H."/>
            <person name="Tritt A."/>
            <person name="Yoshinaga Y."/>
            <person name="Zwiers L.-H."/>
            <person name="Turgeon B."/>
            <person name="Goodwin S."/>
            <person name="Spatafora J."/>
            <person name="Crous P."/>
            <person name="Grigoriev I."/>
        </authorList>
    </citation>
    <scope>NUCLEOTIDE SEQUENCE</scope>
    <source>
        <strain evidence="6">CBS 133067</strain>
    </source>
</reference>
<dbReference type="GO" id="GO:0016020">
    <property type="term" value="C:membrane"/>
    <property type="evidence" value="ECO:0007669"/>
    <property type="project" value="UniProtKB-SubCell"/>
</dbReference>
<keyword evidence="4" id="KW-0472">Membrane</keyword>
<evidence type="ECO:0000313" key="7">
    <source>
        <dbReference type="Proteomes" id="UP000799772"/>
    </source>
</evidence>
<feature type="region of interest" description="Disordered" evidence="5">
    <location>
        <begin position="1"/>
        <end position="98"/>
    </location>
</feature>
<evidence type="ECO:0000313" key="6">
    <source>
        <dbReference type="EMBL" id="KAF2100559.1"/>
    </source>
</evidence>
<feature type="compositionally biased region" description="Polar residues" evidence="5">
    <location>
        <begin position="85"/>
        <end position="95"/>
    </location>
</feature>
<dbReference type="OrthoDB" id="25503at2759"/>
<dbReference type="InterPro" id="IPR035780">
    <property type="entry name" value="SPRY_Ssh4-like"/>
</dbReference>
<keyword evidence="3" id="KW-1133">Transmembrane helix</keyword>